<dbReference type="KEGG" id="shun:DWB77_05859"/>
<evidence type="ECO:0000313" key="1">
    <source>
        <dbReference type="EMBL" id="AYG83661.1"/>
    </source>
</evidence>
<keyword evidence="1" id="KW-0031">Aminopeptidase</keyword>
<proteinExistence type="predicted"/>
<sequence>MAARPALYDVDRLGANTVPVAAAIYQDDMYLDRDLAIGTAGAIRGLRPWITDAYQHDGLRTSGGAVLDQLISLLHGTP</sequence>
<dbReference type="EC" id="3.4.11.5" evidence="1"/>
<protein>
    <submittedName>
        <fullName evidence="1">Proline iminopeptidase</fullName>
        <ecNumber evidence="1">3.4.11.5</ecNumber>
    </submittedName>
</protein>
<evidence type="ECO:0000313" key="2">
    <source>
        <dbReference type="Proteomes" id="UP000271554"/>
    </source>
</evidence>
<dbReference type="GO" id="GO:0004177">
    <property type="term" value="F:aminopeptidase activity"/>
    <property type="evidence" value="ECO:0007669"/>
    <property type="project" value="UniProtKB-KW"/>
</dbReference>
<reference evidence="1 2" key="1">
    <citation type="submission" date="2018-10" db="EMBL/GenBank/DDBJ databases">
        <title>Relationship between Morphology and Antimicrobial Activity in Streptomyces.</title>
        <authorList>
            <person name="Kang H.J."/>
            <person name="Kim S.B."/>
        </authorList>
    </citation>
    <scope>NUCLEOTIDE SEQUENCE [LARGE SCALE GENOMIC DNA]</scope>
    <source>
        <strain evidence="1 2">BH38</strain>
    </source>
</reference>
<keyword evidence="1" id="KW-0645">Protease</keyword>
<dbReference type="Proteomes" id="UP000271554">
    <property type="component" value="Chromosome"/>
</dbReference>
<gene>
    <name evidence="1" type="primary">pip_3</name>
    <name evidence="1" type="ORF">DWB77_05859</name>
</gene>
<name>A0A387HLU1_9ACTN</name>
<dbReference type="EMBL" id="CP032698">
    <property type="protein sequence ID" value="AYG83661.1"/>
    <property type="molecule type" value="Genomic_DNA"/>
</dbReference>
<keyword evidence="1" id="KW-0378">Hydrolase</keyword>
<dbReference type="RefSeq" id="WP_216826871.1">
    <property type="nucleotide sequence ID" value="NZ_CP032698.1"/>
</dbReference>
<dbReference type="AlphaFoldDB" id="A0A387HLU1"/>
<accession>A0A387HLU1</accession>
<organism evidence="1 2">
    <name type="scientific">Streptomyces hundungensis</name>
    <dbReference type="NCBI Taxonomy" id="1077946"/>
    <lineage>
        <taxon>Bacteria</taxon>
        <taxon>Bacillati</taxon>
        <taxon>Actinomycetota</taxon>
        <taxon>Actinomycetes</taxon>
        <taxon>Kitasatosporales</taxon>
        <taxon>Streptomycetaceae</taxon>
        <taxon>Streptomyces</taxon>
    </lineage>
</organism>
<keyword evidence="2" id="KW-1185">Reference proteome</keyword>